<dbReference type="Proteomes" id="UP000198983">
    <property type="component" value="Chromosome I"/>
</dbReference>
<dbReference type="Gene3D" id="3.10.450.50">
    <property type="match status" value="1"/>
</dbReference>
<dbReference type="GO" id="GO:0030638">
    <property type="term" value="P:polyketide metabolic process"/>
    <property type="evidence" value="ECO:0007669"/>
    <property type="project" value="InterPro"/>
</dbReference>
<accession>A0A1H1W126</accession>
<dbReference type="AlphaFoldDB" id="A0A1H1W126"/>
<keyword evidence="2" id="KW-1185">Reference proteome</keyword>
<dbReference type="InterPro" id="IPR009959">
    <property type="entry name" value="Cyclase_SnoaL-like"/>
</dbReference>
<protein>
    <submittedName>
        <fullName evidence="1">SnoaL-like polyketide cyclase</fullName>
    </submittedName>
</protein>
<dbReference type="STRING" id="117157.SAMN04489717_4289"/>
<dbReference type="RefSeq" id="WP_092655385.1">
    <property type="nucleotide sequence ID" value="NZ_LT629732.1"/>
</dbReference>
<evidence type="ECO:0000313" key="2">
    <source>
        <dbReference type="Proteomes" id="UP000198983"/>
    </source>
</evidence>
<proteinExistence type="predicted"/>
<dbReference type="Pfam" id="PF07366">
    <property type="entry name" value="SnoaL"/>
    <property type="match status" value="1"/>
</dbReference>
<evidence type="ECO:0000313" key="1">
    <source>
        <dbReference type="EMBL" id="SDS90420.1"/>
    </source>
</evidence>
<dbReference type="SUPFAM" id="SSF54427">
    <property type="entry name" value="NTF2-like"/>
    <property type="match status" value="1"/>
</dbReference>
<gene>
    <name evidence="1" type="ORF">SAMN04489717_4289</name>
</gene>
<dbReference type="InterPro" id="IPR032710">
    <property type="entry name" value="NTF2-like_dom_sf"/>
</dbReference>
<dbReference type="OrthoDB" id="9182871at2"/>
<dbReference type="EMBL" id="LT629732">
    <property type="protein sequence ID" value="SDS90420.1"/>
    <property type="molecule type" value="Genomic_DNA"/>
</dbReference>
<sequence length="147" mass="16035">MTGTPDRASARQFYYRFLVELWGAEPARRAQLAAELVTDDFAIRRGGHDDPARGPKALLALVEQSAALFDDIDVRIDQGPIADGDMVAARWTFTGSYRGGLPGARAPEGTRVAFSGLDLVRLADGRAAEYWVSSDADHLMRQLQVEG</sequence>
<reference evidence="1 2" key="1">
    <citation type="submission" date="2016-10" db="EMBL/GenBank/DDBJ databases">
        <authorList>
            <person name="de Groot N.N."/>
        </authorList>
    </citation>
    <scope>NUCLEOTIDE SEQUENCE [LARGE SCALE GENOMIC DNA]</scope>
    <source>
        <strain evidence="1 2">DSM 22024</strain>
    </source>
</reference>
<organism evidence="1 2">
    <name type="scientific">Actinopolymorpha singaporensis</name>
    <dbReference type="NCBI Taxonomy" id="117157"/>
    <lineage>
        <taxon>Bacteria</taxon>
        <taxon>Bacillati</taxon>
        <taxon>Actinomycetota</taxon>
        <taxon>Actinomycetes</taxon>
        <taxon>Propionibacteriales</taxon>
        <taxon>Actinopolymorphaceae</taxon>
        <taxon>Actinopolymorpha</taxon>
    </lineage>
</organism>
<name>A0A1H1W126_9ACTN</name>